<dbReference type="PANTHER" id="PTHR14356:SF3">
    <property type="entry name" value="INTERLEUKIN-15"/>
    <property type="match status" value="1"/>
</dbReference>
<accession>A0AAV1NI35</accession>
<evidence type="ECO:0000256" key="4">
    <source>
        <dbReference type="ARBA" id="ARBA00022525"/>
    </source>
</evidence>
<dbReference type="PRINTS" id="PR01930">
    <property type="entry name" value="INTRLEUKIN15"/>
</dbReference>
<evidence type="ECO:0000256" key="1">
    <source>
        <dbReference type="ARBA" id="ARBA00004613"/>
    </source>
</evidence>
<dbReference type="GO" id="GO:0042102">
    <property type="term" value="P:positive regulation of T cell proliferation"/>
    <property type="evidence" value="ECO:0007669"/>
    <property type="project" value="TreeGrafter"/>
</dbReference>
<dbReference type="GO" id="GO:0006955">
    <property type="term" value="P:immune response"/>
    <property type="evidence" value="ECO:0007669"/>
    <property type="project" value="InterPro"/>
</dbReference>
<keyword evidence="3 7" id="KW-0202">Cytokine</keyword>
<dbReference type="InterPro" id="IPR020439">
    <property type="entry name" value="IL-15"/>
</dbReference>
<dbReference type="PANTHER" id="PTHR14356">
    <property type="entry name" value="INTERLEUKIN-15-RELATED"/>
    <property type="match status" value="1"/>
</dbReference>
<dbReference type="GO" id="GO:0005126">
    <property type="term" value="F:cytokine receptor binding"/>
    <property type="evidence" value="ECO:0007669"/>
    <property type="project" value="InterPro"/>
</dbReference>
<name>A0AAV1NI35_SCOSC</name>
<dbReference type="GO" id="GO:0005615">
    <property type="term" value="C:extracellular space"/>
    <property type="evidence" value="ECO:0007669"/>
    <property type="project" value="UniProtKB-KW"/>
</dbReference>
<dbReference type="GO" id="GO:0005125">
    <property type="term" value="F:cytokine activity"/>
    <property type="evidence" value="ECO:0007669"/>
    <property type="project" value="UniProtKB-KW"/>
</dbReference>
<keyword evidence="9" id="KW-1185">Reference proteome</keyword>
<keyword evidence="6" id="KW-1015">Disulfide bond</keyword>
<reference evidence="8 9" key="1">
    <citation type="submission" date="2024-01" db="EMBL/GenBank/DDBJ databases">
        <authorList>
            <person name="Alioto T."/>
            <person name="Alioto T."/>
            <person name="Gomez Garrido J."/>
        </authorList>
    </citation>
    <scope>NUCLEOTIDE SEQUENCE [LARGE SCALE GENOMIC DNA]</scope>
</reference>
<organism evidence="8 9">
    <name type="scientific">Scomber scombrus</name>
    <name type="common">Atlantic mackerel</name>
    <name type="synonym">Scomber vernalis</name>
    <dbReference type="NCBI Taxonomy" id="13677"/>
    <lineage>
        <taxon>Eukaryota</taxon>
        <taxon>Metazoa</taxon>
        <taxon>Chordata</taxon>
        <taxon>Craniata</taxon>
        <taxon>Vertebrata</taxon>
        <taxon>Euteleostomi</taxon>
        <taxon>Actinopterygii</taxon>
        <taxon>Neopterygii</taxon>
        <taxon>Teleostei</taxon>
        <taxon>Neoteleostei</taxon>
        <taxon>Acanthomorphata</taxon>
        <taxon>Pelagiaria</taxon>
        <taxon>Scombriformes</taxon>
        <taxon>Scombridae</taxon>
        <taxon>Scomber</taxon>
    </lineage>
</organism>
<sequence length="174" mass="19914">MTDFMEALLQFTCPGDQRKKGIQFQLTCNVCRESHKTQVWLCFLLLSFLSTSSCSAHPPLSDLKICVENVKHSIEKSDAMLYAPSTNDIHESKETCTNMMLKCYMLELIMVLDEEGIVSNEADCIIAFSEEHLSPEYNVHCPPCEAYSLRNITIFLDRLNHLLEKEMTIQSDRP</sequence>
<evidence type="ECO:0000256" key="3">
    <source>
        <dbReference type="ARBA" id="ARBA00022514"/>
    </source>
</evidence>
<evidence type="ECO:0000256" key="7">
    <source>
        <dbReference type="RuleBase" id="RU003453"/>
    </source>
</evidence>
<dbReference type="GO" id="GO:0001819">
    <property type="term" value="P:positive regulation of cytokine production"/>
    <property type="evidence" value="ECO:0007669"/>
    <property type="project" value="TreeGrafter"/>
</dbReference>
<evidence type="ECO:0000313" key="8">
    <source>
        <dbReference type="EMBL" id="CAK6958615.1"/>
    </source>
</evidence>
<dbReference type="Gene3D" id="1.20.1250.70">
    <property type="entry name" value="Interleukin-15/Interleukin-21"/>
    <property type="match status" value="1"/>
</dbReference>
<gene>
    <name evidence="8" type="ORF">FSCOSCO3_A024983</name>
</gene>
<evidence type="ECO:0000313" key="9">
    <source>
        <dbReference type="Proteomes" id="UP001314229"/>
    </source>
</evidence>
<dbReference type="InterPro" id="IPR009079">
    <property type="entry name" value="4_helix_cytokine-like_core"/>
</dbReference>
<dbReference type="InterPro" id="IPR020410">
    <property type="entry name" value="IL-15_fish"/>
</dbReference>
<comment type="similarity">
    <text evidence="2 7">Belongs to the IL-15/IL-21 family.</text>
</comment>
<protein>
    <recommendedName>
        <fullName evidence="7">Interleukin</fullName>
    </recommendedName>
</protein>
<keyword evidence="4" id="KW-0964">Secreted</keyword>
<evidence type="ECO:0000256" key="5">
    <source>
        <dbReference type="ARBA" id="ARBA00022729"/>
    </source>
</evidence>
<comment type="caution">
    <text evidence="8">The sequence shown here is derived from an EMBL/GenBank/DDBJ whole genome shotgun (WGS) entry which is preliminary data.</text>
</comment>
<dbReference type="AlphaFoldDB" id="A0AAV1NI35"/>
<evidence type="ECO:0000256" key="6">
    <source>
        <dbReference type="ARBA" id="ARBA00023157"/>
    </source>
</evidence>
<dbReference type="SUPFAM" id="SSF47266">
    <property type="entry name" value="4-helical cytokines"/>
    <property type="match status" value="1"/>
</dbReference>
<dbReference type="InterPro" id="IPR003443">
    <property type="entry name" value="IL-15/IL-21_fam"/>
</dbReference>
<evidence type="ECO:0000256" key="2">
    <source>
        <dbReference type="ARBA" id="ARBA00006050"/>
    </source>
</evidence>
<dbReference type="Proteomes" id="UP001314229">
    <property type="component" value="Unassembled WGS sequence"/>
</dbReference>
<dbReference type="GO" id="GO:0050778">
    <property type="term" value="P:positive regulation of immune response"/>
    <property type="evidence" value="ECO:0007669"/>
    <property type="project" value="TreeGrafter"/>
</dbReference>
<dbReference type="GO" id="GO:0042119">
    <property type="term" value="P:neutrophil activation"/>
    <property type="evidence" value="ECO:0007669"/>
    <property type="project" value="TreeGrafter"/>
</dbReference>
<proteinExistence type="inferred from homology"/>
<comment type="subcellular location">
    <subcellularLocation>
        <location evidence="1">Secreted</location>
    </subcellularLocation>
</comment>
<dbReference type="Pfam" id="PF02372">
    <property type="entry name" value="IL15"/>
    <property type="match status" value="1"/>
</dbReference>
<keyword evidence="5" id="KW-0732">Signal</keyword>
<dbReference type="PRINTS" id="PR01949">
    <property type="entry name" value="INTLKN15FISH"/>
</dbReference>
<dbReference type="EMBL" id="CAWUFR010000034">
    <property type="protein sequence ID" value="CAK6958615.1"/>
    <property type="molecule type" value="Genomic_DNA"/>
</dbReference>